<dbReference type="RefSeq" id="WP_343759186.1">
    <property type="nucleotide sequence ID" value="NZ_BAAACG010000006.1"/>
</dbReference>
<name>A0ABN1JC43_9CLOT</name>
<keyword evidence="2" id="KW-1185">Reference proteome</keyword>
<dbReference type="EMBL" id="BAAACG010000006">
    <property type="protein sequence ID" value="GAA0735132.1"/>
    <property type="molecule type" value="Genomic_DNA"/>
</dbReference>
<dbReference type="Proteomes" id="UP001501510">
    <property type="component" value="Unassembled WGS sequence"/>
</dbReference>
<evidence type="ECO:0000313" key="1">
    <source>
        <dbReference type="EMBL" id="GAA0735132.1"/>
    </source>
</evidence>
<sequence length="57" mass="6965">MKEVNDNKNLYEQFLKYSYYDLKELFKKAKSKEEKDFYMALSNIVLKKEHKKVIGKQ</sequence>
<proteinExistence type="predicted"/>
<evidence type="ECO:0000313" key="2">
    <source>
        <dbReference type="Proteomes" id="UP001501510"/>
    </source>
</evidence>
<protein>
    <submittedName>
        <fullName evidence="1">Uncharacterized protein</fullName>
    </submittedName>
</protein>
<organism evidence="1 2">
    <name type="scientific">Clostridium oceanicum</name>
    <dbReference type="NCBI Taxonomy" id="1543"/>
    <lineage>
        <taxon>Bacteria</taxon>
        <taxon>Bacillati</taxon>
        <taxon>Bacillota</taxon>
        <taxon>Clostridia</taxon>
        <taxon>Eubacteriales</taxon>
        <taxon>Clostridiaceae</taxon>
        <taxon>Clostridium</taxon>
    </lineage>
</organism>
<reference evidence="1 2" key="1">
    <citation type="journal article" date="2019" name="Int. J. Syst. Evol. Microbiol.">
        <title>The Global Catalogue of Microorganisms (GCM) 10K type strain sequencing project: providing services to taxonomists for standard genome sequencing and annotation.</title>
        <authorList>
            <consortium name="The Broad Institute Genomics Platform"/>
            <consortium name="The Broad Institute Genome Sequencing Center for Infectious Disease"/>
            <person name="Wu L."/>
            <person name="Ma J."/>
        </authorList>
    </citation>
    <scope>NUCLEOTIDE SEQUENCE [LARGE SCALE GENOMIC DNA]</scope>
    <source>
        <strain evidence="1 2">JCM 1407</strain>
    </source>
</reference>
<accession>A0ABN1JC43</accession>
<comment type="caution">
    <text evidence="1">The sequence shown here is derived from an EMBL/GenBank/DDBJ whole genome shotgun (WGS) entry which is preliminary data.</text>
</comment>
<gene>
    <name evidence="1" type="ORF">GCM10008906_08340</name>
</gene>